<dbReference type="STRING" id="101127.A0A1X2GIA9"/>
<feature type="region of interest" description="Disordered" evidence="1">
    <location>
        <begin position="154"/>
        <end position="180"/>
    </location>
</feature>
<dbReference type="EMBL" id="MCGT01000013">
    <property type="protein sequence ID" value="ORX54487.1"/>
    <property type="molecule type" value="Genomic_DNA"/>
</dbReference>
<keyword evidence="5" id="KW-1185">Reference proteome</keyword>
<dbReference type="OrthoDB" id="2133190at2759"/>
<feature type="transmembrane region" description="Helical" evidence="2">
    <location>
        <begin position="400"/>
        <end position="421"/>
    </location>
</feature>
<dbReference type="InterPro" id="IPR011598">
    <property type="entry name" value="bHLH_dom"/>
</dbReference>
<accession>A0A1X2GIA9</accession>
<proteinExistence type="predicted"/>
<dbReference type="Gene3D" id="4.10.280.10">
    <property type="entry name" value="Helix-loop-helix DNA-binding domain"/>
    <property type="match status" value="1"/>
</dbReference>
<dbReference type="PROSITE" id="PS50888">
    <property type="entry name" value="BHLH"/>
    <property type="match status" value="1"/>
</dbReference>
<feature type="compositionally biased region" description="Low complexity" evidence="1">
    <location>
        <begin position="295"/>
        <end position="305"/>
    </location>
</feature>
<dbReference type="SMART" id="SM00353">
    <property type="entry name" value="HLH"/>
    <property type="match status" value="1"/>
</dbReference>
<organism evidence="4 5">
    <name type="scientific">Hesseltinella vesiculosa</name>
    <dbReference type="NCBI Taxonomy" id="101127"/>
    <lineage>
        <taxon>Eukaryota</taxon>
        <taxon>Fungi</taxon>
        <taxon>Fungi incertae sedis</taxon>
        <taxon>Mucoromycota</taxon>
        <taxon>Mucoromycotina</taxon>
        <taxon>Mucoromycetes</taxon>
        <taxon>Mucorales</taxon>
        <taxon>Cunninghamellaceae</taxon>
        <taxon>Hesseltinella</taxon>
    </lineage>
</organism>
<dbReference type="Pfam" id="PF00010">
    <property type="entry name" value="HLH"/>
    <property type="match status" value="1"/>
</dbReference>
<evidence type="ECO:0000313" key="4">
    <source>
        <dbReference type="EMBL" id="ORX54487.1"/>
    </source>
</evidence>
<dbReference type="AlphaFoldDB" id="A0A1X2GIA9"/>
<keyword evidence="2" id="KW-0812">Transmembrane</keyword>
<dbReference type="PANTHER" id="PTHR47336:SF2">
    <property type="entry name" value="TRANSCRIPTION FACTOR HMS1-RELATED"/>
    <property type="match status" value="1"/>
</dbReference>
<feature type="region of interest" description="Disordered" evidence="1">
    <location>
        <begin position="234"/>
        <end position="330"/>
    </location>
</feature>
<evidence type="ECO:0000256" key="2">
    <source>
        <dbReference type="SAM" id="Phobius"/>
    </source>
</evidence>
<dbReference type="SUPFAM" id="SSF47459">
    <property type="entry name" value="HLH, helix-loop-helix DNA-binding domain"/>
    <property type="match status" value="1"/>
</dbReference>
<feature type="region of interest" description="Disordered" evidence="1">
    <location>
        <begin position="1"/>
        <end position="20"/>
    </location>
</feature>
<dbReference type="PANTHER" id="PTHR47336">
    <property type="entry name" value="TRANSCRIPTION FACTOR HMS1-RELATED"/>
    <property type="match status" value="1"/>
</dbReference>
<feature type="domain" description="BHLH" evidence="3">
    <location>
        <begin position="117"/>
        <end position="202"/>
    </location>
</feature>
<feature type="compositionally biased region" description="Basic residues" evidence="1">
    <location>
        <begin position="284"/>
        <end position="294"/>
    </location>
</feature>
<gene>
    <name evidence="4" type="ORF">DM01DRAFT_1335626</name>
</gene>
<feature type="compositionally biased region" description="Basic and acidic residues" evidence="1">
    <location>
        <begin position="234"/>
        <end position="272"/>
    </location>
</feature>
<dbReference type="InterPro" id="IPR036638">
    <property type="entry name" value="HLH_DNA-bd_sf"/>
</dbReference>
<evidence type="ECO:0000313" key="5">
    <source>
        <dbReference type="Proteomes" id="UP000242146"/>
    </source>
</evidence>
<dbReference type="Proteomes" id="UP000242146">
    <property type="component" value="Unassembled WGS sequence"/>
</dbReference>
<name>A0A1X2GIA9_9FUNG</name>
<evidence type="ECO:0000256" key="1">
    <source>
        <dbReference type="SAM" id="MobiDB-lite"/>
    </source>
</evidence>
<dbReference type="InterPro" id="IPR052099">
    <property type="entry name" value="Regulatory_TF_Diverse"/>
</dbReference>
<feature type="compositionally biased region" description="Low complexity" evidence="1">
    <location>
        <begin position="1"/>
        <end position="14"/>
    </location>
</feature>
<feature type="compositionally biased region" description="Low complexity" evidence="1">
    <location>
        <begin position="318"/>
        <end position="330"/>
    </location>
</feature>
<comment type="caution">
    <text evidence="4">The sequence shown here is derived from an EMBL/GenBank/DDBJ whole genome shotgun (WGS) entry which is preliminary data.</text>
</comment>
<keyword evidence="2" id="KW-0472">Membrane</keyword>
<evidence type="ECO:0000259" key="3">
    <source>
        <dbReference type="PROSITE" id="PS50888"/>
    </source>
</evidence>
<protein>
    <submittedName>
        <fullName evidence="4">HLH-domain-containing protein</fullName>
    </submittedName>
</protein>
<keyword evidence="2" id="KW-1133">Transmembrane helix</keyword>
<feature type="compositionally biased region" description="Acidic residues" evidence="1">
    <location>
        <begin position="166"/>
        <end position="178"/>
    </location>
</feature>
<sequence length="433" mass="47859">MPTRRPSSTSLSPLFLANMPDGDPPFGNANFMVIPSDDSSATGDEDFLVRTTHPLTPPNEEESHVSLDTLLSQPSFLSMLTQLPPPVKTETFPPSLMALASFSPISSHASTPAPSSPQKIAHNAIERRYRNNINDRIKELQKAVPALNRTAELQLKQQMPKHSDSDSDTDDEPEEEQDGVIVAKKLNKATILQKATEYIHHLKTTELQLAHEVALLQQVIQRLPGGAPLLSKYLEDKERRHQADKERRRLERKQSLAQERVDHQRMLKERAAHRASLLSPEERHRRRYQRRHTRQSASQPASAPAKRPRKKSAMATPSPDASPVSSIQSSPESSTLRLFSLLPGLAFLALPDGSTSSPAAAAHRMSKLVHHDASASFQAPAMSPSLSLSLSPLSGSTLRWLLLALMILSCLILPLLSRLSIRPSVVKKRLAHA</sequence>
<reference evidence="4 5" key="1">
    <citation type="submission" date="2016-07" db="EMBL/GenBank/DDBJ databases">
        <title>Pervasive Adenine N6-methylation of Active Genes in Fungi.</title>
        <authorList>
            <consortium name="DOE Joint Genome Institute"/>
            <person name="Mondo S.J."/>
            <person name="Dannebaum R.O."/>
            <person name="Kuo R.C."/>
            <person name="Labutti K."/>
            <person name="Haridas S."/>
            <person name="Kuo A."/>
            <person name="Salamov A."/>
            <person name="Ahrendt S.R."/>
            <person name="Lipzen A."/>
            <person name="Sullivan W."/>
            <person name="Andreopoulos W.B."/>
            <person name="Clum A."/>
            <person name="Lindquist E."/>
            <person name="Daum C."/>
            <person name="Ramamoorthy G.K."/>
            <person name="Gryganskyi A."/>
            <person name="Culley D."/>
            <person name="Magnuson J.K."/>
            <person name="James T.Y."/>
            <person name="O'Malley M.A."/>
            <person name="Stajich J.E."/>
            <person name="Spatafora J.W."/>
            <person name="Visel A."/>
            <person name="Grigoriev I.V."/>
        </authorList>
    </citation>
    <scope>NUCLEOTIDE SEQUENCE [LARGE SCALE GENOMIC DNA]</scope>
    <source>
        <strain evidence="4 5">NRRL 3301</strain>
    </source>
</reference>
<dbReference type="GO" id="GO:0046983">
    <property type="term" value="F:protein dimerization activity"/>
    <property type="evidence" value="ECO:0007669"/>
    <property type="project" value="InterPro"/>
</dbReference>